<comment type="caution">
    <text evidence="10">The sequence shown here is derived from an EMBL/GenBank/DDBJ whole genome shotgun (WGS) entry which is preliminary data.</text>
</comment>
<sequence>MSAIEKRTSSKEEAGDNNVNRRHSKGELKWRNRSWTVVFIAVFVSYLILAIWVIFQVHKNADIYLDIDDAKLPSFLKNFRVEKRQNSEAGGLAVEQPPPVDLNVARILAGASLLGLSCSLLLLAFTIFFPLALVWSGHVLMIASTLLGGGCKSRYHLDLASAHHPAALMRGQVQGAAIAFTVAILLILSCCLKSLRDMMRRAAVMIRAISGIGWANPSVYVLSVAGCDAAGGCGWAKAIFAIIYILFAQNWIGGTIANIITATLAGGPYSAWFQDPKWNPLDRFKPTVTAALWASLTISLGSLAFNAMITDLINLAVWILENIIGATTLAEKFNRYVCIVIGVNDFQLSYSEAAKRTYAFAKKGAIVPQKHLEKLQSIGNWSENFGGRQAKKMGPIAARLNDDKQNRLSTNHFKNGLGALINDALVANALGFGSLACGVVAVIATYLYMQNGGNGVTRAFVVYAFFMAFAIASILSKAIEAGVSTLYVCIYGPPGEVNSYGQSQMPVRDILMENCSELYDLMMERYPKVFDGAYREGEKKVPLDERAPLKPGDS</sequence>
<protein>
    <recommendedName>
        <fullName evidence="4 8">Protein PNS1</fullName>
    </recommendedName>
</protein>
<evidence type="ECO:0000256" key="5">
    <source>
        <dbReference type="ARBA" id="ARBA00022692"/>
    </source>
</evidence>
<feature type="transmembrane region" description="Helical" evidence="8">
    <location>
        <begin position="113"/>
        <end position="135"/>
    </location>
</feature>
<keyword evidence="11" id="KW-1185">Reference proteome</keyword>
<dbReference type="GO" id="GO:0022857">
    <property type="term" value="F:transmembrane transporter activity"/>
    <property type="evidence" value="ECO:0007669"/>
    <property type="project" value="UniProtKB-UniRule"/>
</dbReference>
<reference evidence="10" key="1">
    <citation type="journal article" date="2022" name="G3 (Bethesda)">
        <title>High quality genome of the basidiomycete yeast Dioszegia hungarica PDD-24b-2 isolated from cloud water.</title>
        <authorList>
            <person name="Jarrige D."/>
            <person name="Haridas S."/>
            <person name="Bleykasten-Grosshans C."/>
            <person name="Joly M."/>
            <person name="Nadalig T."/>
            <person name="Sancelme M."/>
            <person name="Vuilleumier S."/>
            <person name="Grigoriev I.V."/>
            <person name="Amato P."/>
            <person name="Bringel F."/>
        </authorList>
    </citation>
    <scope>NUCLEOTIDE SEQUENCE</scope>
    <source>
        <strain evidence="10">PDD-24b-2</strain>
    </source>
</reference>
<keyword evidence="5 8" id="KW-0812">Transmembrane</keyword>
<feature type="transmembrane region" description="Helical" evidence="8">
    <location>
        <begin position="173"/>
        <end position="192"/>
    </location>
</feature>
<accession>A0AA38LU29</accession>
<dbReference type="GO" id="GO:0005886">
    <property type="term" value="C:plasma membrane"/>
    <property type="evidence" value="ECO:0007669"/>
    <property type="project" value="UniProtKB-SubCell"/>
</dbReference>
<feature type="compositionally biased region" description="Basic and acidic residues" evidence="9">
    <location>
        <begin position="1"/>
        <end position="14"/>
    </location>
</feature>
<comment type="function">
    <text evidence="1 8">Probably involved in transport through the plasma membrane.</text>
</comment>
<dbReference type="RefSeq" id="XP_052943123.1">
    <property type="nucleotide sequence ID" value="XM_053087742.1"/>
</dbReference>
<evidence type="ECO:0000256" key="2">
    <source>
        <dbReference type="ARBA" id="ARBA00004141"/>
    </source>
</evidence>
<dbReference type="GeneID" id="77726947"/>
<dbReference type="EMBL" id="JAKWFO010000011">
    <property type="protein sequence ID" value="KAI9633346.1"/>
    <property type="molecule type" value="Genomic_DNA"/>
</dbReference>
<evidence type="ECO:0000256" key="8">
    <source>
        <dbReference type="RuleBase" id="RU368066"/>
    </source>
</evidence>
<evidence type="ECO:0000256" key="4">
    <source>
        <dbReference type="ARBA" id="ARBA00015388"/>
    </source>
</evidence>
<evidence type="ECO:0000256" key="1">
    <source>
        <dbReference type="ARBA" id="ARBA00002957"/>
    </source>
</evidence>
<dbReference type="AlphaFoldDB" id="A0AA38LU29"/>
<evidence type="ECO:0000256" key="9">
    <source>
        <dbReference type="SAM" id="MobiDB-lite"/>
    </source>
</evidence>
<evidence type="ECO:0000256" key="6">
    <source>
        <dbReference type="ARBA" id="ARBA00022989"/>
    </source>
</evidence>
<name>A0AA38LU29_9TREE</name>
<evidence type="ECO:0000256" key="7">
    <source>
        <dbReference type="ARBA" id="ARBA00023136"/>
    </source>
</evidence>
<feature type="transmembrane region" description="Helical" evidence="8">
    <location>
        <begin position="455"/>
        <end position="475"/>
    </location>
</feature>
<organism evidence="10 11">
    <name type="scientific">Dioszegia hungarica</name>
    <dbReference type="NCBI Taxonomy" id="4972"/>
    <lineage>
        <taxon>Eukaryota</taxon>
        <taxon>Fungi</taxon>
        <taxon>Dikarya</taxon>
        <taxon>Basidiomycota</taxon>
        <taxon>Agaricomycotina</taxon>
        <taxon>Tremellomycetes</taxon>
        <taxon>Tremellales</taxon>
        <taxon>Bulleribasidiaceae</taxon>
        <taxon>Dioszegia</taxon>
    </lineage>
</organism>
<comment type="similarity">
    <text evidence="3 8">Belongs to the CTL (choline transporter-like) family.</text>
</comment>
<dbReference type="PANTHER" id="PTHR12385:SF4">
    <property type="entry name" value="PROTEIN PNS1"/>
    <property type="match status" value="1"/>
</dbReference>
<dbReference type="Pfam" id="PF04515">
    <property type="entry name" value="Choline_transpo"/>
    <property type="match status" value="2"/>
</dbReference>
<dbReference type="InterPro" id="IPR007603">
    <property type="entry name" value="Choline_transptr-like"/>
</dbReference>
<feature type="transmembrane region" description="Helical" evidence="8">
    <location>
        <begin position="292"/>
        <end position="320"/>
    </location>
</feature>
<keyword evidence="7 8" id="KW-0472">Membrane</keyword>
<comment type="subcellular location">
    <subcellularLocation>
        <location evidence="8">Cell membrane</location>
        <topology evidence="8">Multi-pass membrane protein</topology>
    </subcellularLocation>
    <subcellularLocation>
        <location evidence="2">Membrane</location>
        <topology evidence="2">Multi-pass membrane protein</topology>
    </subcellularLocation>
</comment>
<feature type="transmembrane region" description="Helical" evidence="8">
    <location>
        <begin position="35"/>
        <end position="55"/>
    </location>
</feature>
<dbReference type="PANTHER" id="PTHR12385">
    <property type="entry name" value="CHOLINE TRANSPORTER-LIKE (SLC FAMILY 44)"/>
    <property type="match status" value="1"/>
</dbReference>
<gene>
    <name evidence="10" type="ORF">MKK02DRAFT_29195</name>
</gene>
<keyword evidence="6 8" id="KW-1133">Transmembrane helix</keyword>
<evidence type="ECO:0000313" key="10">
    <source>
        <dbReference type="EMBL" id="KAI9633346.1"/>
    </source>
</evidence>
<feature type="region of interest" description="Disordered" evidence="9">
    <location>
        <begin position="1"/>
        <end position="23"/>
    </location>
</feature>
<evidence type="ECO:0000256" key="3">
    <source>
        <dbReference type="ARBA" id="ARBA00007168"/>
    </source>
</evidence>
<proteinExistence type="inferred from homology"/>
<dbReference type="Proteomes" id="UP001164286">
    <property type="component" value="Unassembled WGS sequence"/>
</dbReference>
<evidence type="ECO:0000313" key="11">
    <source>
        <dbReference type="Proteomes" id="UP001164286"/>
    </source>
</evidence>
<feature type="transmembrane region" description="Helical" evidence="8">
    <location>
        <begin position="424"/>
        <end position="449"/>
    </location>
</feature>
<feature type="transmembrane region" description="Helical" evidence="8">
    <location>
        <begin position="255"/>
        <end position="272"/>
    </location>
</feature>